<dbReference type="CDD" id="cd00093">
    <property type="entry name" value="HTH_XRE"/>
    <property type="match status" value="1"/>
</dbReference>
<protein>
    <submittedName>
        <fullName evidence="2">Transcriptional regulator</fullName>
    </submittedName>
</protein>
<dbReference type="Proteomes" id="UP000092382">
    <property type="component" value="Unassembled WGS sequence"/>
</dbReference>
<dbReference type="GO" id="GO:0001046">
    <property type="term" value="F:core promoter sequence-specific DNA binding"/>
    <property type="evidence" value="ECO:0007669"/>
    <property type="project" value="TreeGrafter"/>
</dbReference>
<dbReference type="InterPro" id="IPR001387">
    <property type="entry name" value="Cro/C1-type_HTH"/>
</dbReference>
<dbReference type="InterPro" id="IPR039060">
    <property type="entry name" value="Antitox_HigA"/>
</dbReference>
<dbReference type="Gene3D" id="1.10.260.40">
    <property type="entry name" value="lambda repressor-like DNA-binding domains"/>
    <property type="match status" value="1"/>
</dbReference>
<dbReference type="SUPFAM" id="SSF47413">
    <property type="entry name" value="lambda repressor-like DNA-binding domains"/>
    <property type="match status" value="1"/>
</dbReference>
<dbReference type="EMBL" id="LJOY01000026">
    <property type="protein sequence ID" value="OBQ25564.1"/>
    <property type="molecule type" value="Genomic_DNA"/>
</dbReference>
<dbReference type="GO" id="GO:0006355">
    <property type="term" value="P:regulation of DNA-templated transcription"/>
    <property type="evidence" value="ECO:0007669"/>
    <property type="project" value="InterPro"/>
</dbReference>
<reference evidence="2 3" key="1">
    <citation type="submission" date="2015-09" db="EMBL/GenBank/DDBJ databases">
        <title>Whole genome shotgun sequence assembly of Aphanizomenon flos-aquae UKL13.</title>
        <authorList>
            <person name="Driscoll C."/>
        </authorList>
    </citation>
    <scope>NUCLEOTIDE SEQUENCE [LARGE SCALE GENOMIC DNA]</scope>
    <source>
        <strain evidence="2">MDT13</strain>
    </source>
</reference>
<organism evidence="2 3">
    <name type="scientific">Aphanizomenon flos-aquae LD13</name>
    <dbReference type="NCBI Taxonomy" id="1710894"/>
    <lineage>
        <taxon>Bacteria</taxon>
        <taxon>Bacillati</taxon>
        <taxon>Cyanobacteriota</taxon>
        <taxon>Cyanophyceae</taxon>
        <taxon>Nostocales</taxon>
        <taxon>Aphanizomenonaceae</taxon>
        <taxon>Aphanizomenon</taxon>
    </lineage>
</organism>
<proteinExistence type="predicted"/>
<comment type="caution">
    <text evidence="2">The sequence shown here is derived from an EMBL/GenBank/DDBJ whole genome shotgun (WGS) entry which is preliminary data.</text>
</comment>
<evidence type="ECO:0000313" key="2">
    <source>
        <dbReference type="EMBL" id="OBQ25564.1"/>
    </source>
</evidence>
<feature type="domain" description="HTH cro/C1-type" evidence="1">
    <location>
        <begin position="100"/>
        <end position="129"/>
    </location>
</feature>
<gene>
    <name evidence="2" type="ORF">AN481_09425</name>
</gene>
<dbReference type="PROSITE" id="PS50943">
    <property type="entry name" value="HTH_CROC1"/>
    <property type="match status" value="1"/>
</dbReference>
<dbReference type="InterPro" id="IPR010982">
    <property type="entry name" value="Lambda_DNA-bd_dom_sf"/>
</dbReference>
<evidence type="ECO:0000259" key="1">
    <source>
        <dbReference type="PROSITE" id="PS50943"/>
    </source>
</evidence>
<dbReference type="AlphaFoldDB" id="A0A1B7VXC0"/>
<dbReference type="PANTHER" id="PTHR40455:SF1">
    <property type="entry name" value="ANTITOXIN HIGA"/>
    <property type="match status" value="1"/>
</dbReference>
<dbReference type="PATRIC" id="fig|1710894.3.peg.3811"/>
<accession>A0A1B7VXC0</accession>
<sequence length="143" mass="16571">MLNHHSSYTQLLVSFPPRPIKNEEDLEKIQAVVDNLLDKGELTEEEEDYLDLLGILIYEYEEKQNLIPDIYGVELLKVLIADLNLKQKDLVPIFKTESIVSDVLKNKRKLTVEHIEKLAKFFNVSVAVFFPKNPSERDFLEVA</sequence>
<name>A0A1B7VXC0_APHFL</name>
<dbReference type="STRING" id="1803587.GCA_001593825_02056"/>
<dbReference type="PANTHER" id="PTHR40455">
    <property type="entry name" value="ANTITOXIN HIGA"/>
    <property type="match status" value="1"/>
</dbReference>
<evidence type="ECO:0000313" key="3">
    <source>
        <dbReference type="Proteomes" id="UP000092382"/>
    </source>
</evidence>